<evidence type="ECO:0000259" key="1">
    <source>
        <dbReference type="Pfam" id="PF20283"/>
    </source>
</evidence>
<comment type="caution">
    <text evidence="2">The sequence shown here is derived from an EMBL/GenBank/DDBJ whole genome shotgun (WGS) entry which is preliminary data.</text>
</comment>
<name>N8WDN7_9GAMM</name>
<reference evidence="2 3" key="1">
    <citation type="submission" date="2013-02" db="EMBL/GenBank/DDBJ databases">
        <title>The Genome Sequence of Acinetobacter sp. CIP 56.2.</title>
        <authorList>
            <consortium name="The Broad Institute Genome Sequencing Platform"/>
            <consortium name="The Broad Institute Genome Sequencing Center for Infectious Disease"/>
            <person name="Cerqueira G."/>
            <person name="Feldgarden M."/>
            <person name="Courvalin P."/>
            <person name="Perichon B."/>
            <person name="Grillot-Courvalin C."/>
            <person name="Clermont D."/>
            <person name="Rocha E."/>
            <person name="Yoon E.-J."/>
            <person name="Nemec A."/>
            <person name="Walker B."/>
            <person name="Young S.K."/>
            <person name="Zeng Q."/>
            <person name="Gargeya S."/>
            <person name="Fitzgerald M."/>
            <person name="Haas B."/>
            <person name="Abouelleil A."/>
            <person name="Alvarado L."/>
            <person name="Arachchi H.M."/>
            <person name="Berlin A.M."/>
            <person name="Chapman S.B."/>
            <person name="Dewar J."/>
            <person name="Goldberg J."/>
            <person name="Griggs A."/>
            <person name="Gujja S."/>
            <person name="Hansen M."/>
            <person name="Howarth C."/>
            <person name="Imamovic A."/>
            <person name="Larimer J."/>
            <person name="McCowan C."/>
            <person name="Murphy C."/>
            <person name="Neiman D."/>
            <person name="Pearson M."/>
            <person name="Priest M."/>
            <person name="Roberts A."/>
            <person name="Saif S."/>
            <person name="Shea T."/>
            <person name="Sisk P."/>
            <person name="Sykes S."/>
            <person name="Wortman J."/>
            <person name="Nusbaum C."/>
            <person name="Birren B."/>
        </authorList>
    </citation>
    <scope>NUCLEOTIDE SEQUENCE [LARGE SCALE GENOMIC DNA]</scope>
    <source>
        <strain evidence="2 3">CIP 56.2</strain>
    </source>
</reference>
<dbReference type="Proteomes" id="UP000013209">
    <property type="component" value="Unassembled WGS sequence"/>
</dbReference>
<dbReference type="Pfam" id="PF20283">
    <property type="entry name" value="CTD7"/>
    <property type="match status" value="1"/>
</dbReference>
<dbReference type="HOGENOM" id="CLU_658298_0_0_6"/>
<dbReference type="InterPro" id="IPR046913">
    <property type="entry name" value="ABC-3C_CTD7"/>
</dbReference>
<dbReference type="STRING" id="1144672.F966_01400"/>
<dbReference type="eggNOG" id="ENOG5031F66">
    <property type="taxonomic scope" value="Bacteria"/>
</dbReference>
<evidence type="ECO:0000313" key="2">
    <source>
        <dbReference type="EMBL" id="ENV10227.1"/>
    </source>
</evidence>
<dbReference type="PATRIC" id="fig|1144672.3.peg.1340"/>
<evidence type="ECO:0000313" key="3">
    <source>
        <dbReference type="Proteomes" id="UP000013209"/>
    </source>
</evidence>
<dbReference type="AlphaFoldDB" id="N8WDN7"/>
<proteinExistence type="predicted"/>
<gene>
    <name evidence="2" type="ORF">F966_01400</name>
</gene>
<feature type="domain" description="ABC-three component systems C-terminal" evidence="1">
    <location>
        <begin position="277"/>
        <end position="414"/>
    </location>
</feature>
<dbReference type="EMBL" id="APPH01000006">
    <property type="protein sequence ID" value="ENV10227.1"/>
    <property type="molecule type" value="Genomic_DNA"/>
</dbReference>
<dbReference type="RefSeq" id="WP_004803761.1">
    <property type="nucleotide sequence ID" value="NZ_KB849440.1"/>
</dbReference>
<protein>
    <recommendedName>
        <fullName evidence="1">ABC-three component systems C-terminal domain-containing protein</fullName>
    </recommendedName>
</protein>
<sequence>MNDKIITPLEKLQENMNAGGGIAGYDYQFYYFLYCLLELKTGEEVGFEAKEDVHVTSKNGQTILSQVKHTISENNKGEKINLTDSDDDLWKTLYNWVEFINAQKLDEKENFVLNHRFILITNKTIGENSLASKFGDFLLETKAIEEIRKLCGKTKSPETKKYMSNFLALDAKILSLFFKRIEVVSEKEPIIEKLKNKVKERMNGSVFYLEAYRKLSSSVFDDKYLDLTIKKSFTVSHDDFFEKYNNCFNRAYMEGTLAMPDRELEIIYPFDLENQKFIKQLVDIDFIEVNNTRKIKDMTTIMLNFLNCINYWKENHLIVSSDVEDLYDESVYVWENEFEEKFDEIKILLREIDDVRDDEINKKINKSARELVNSVRKLKVKIQNREEFSPKLSNGCFYYLSDLLRIGWHYDWEDKYR</sequence>
<organism evidence="2 3">
    <name type="scientific">Acinetobacter higginsii</name>
    <dbReference type="NCBI Taxonomy" id="70347"/>
    <lineage>
        <taxon>Bacteria</taxon>
        <taxon>Pseudomonadati</taxon>
        <taxon>Pseudomonadota</taxon>
        <taxon>Gammaproteobacteria</taxon>
        <taxon>Moraxellales</taxon>
        <taxon>Moraxellaceae</taxon>
        <taxon>Acinetobacter</taxon>
    </lineage>
</organism>
<accession>N8WDN7</accession>